<name>A0AAV5F3G2_ELECO</name>
<reference evidence="2" key="1">
    <citation type="journal article" date="2018" name="DNA Res.">
        <title>Multiple hybrid de novo genome assembly of finger millet, an orphan allotetraploid crop.</title>
        <authorList>
            <person name="Hatakeyama M."/>
            <person name="Aluri S."/>
            <person name="Balachadran M.T."/>
            <person name="Sivarajan S.R."/>
            <person name="Patrignani A."/>
            <person name="Gruter S."/>
            <person name="Poveda L."/>
            <person name="Shimizu-Inatsugi R."/>
            <person name="Baeten J."/>
            <person name="Francoijs K.J."/>
            <person name="Nataraja K.N."/>
            <person name="Reddy Y.A.N."/>
            <person name="Phadnis S."/>
            <person name="Ravikumar R.L."/>
            <person name="Schlapbach R."/>
            <person name="Sreeman S.M."/>
            <person name="Shimizu K.K."/>
        </authorList>
    </citation>
    <scope>NUCLEOTIDE SEQUENCE</scope>
</reference>
<organism evidence="2 3">
    <name type="scientific">Eleusine coracana subsp. coracana</name>
    <dbReference type="NCBI Taxonomy" id="191504"/>
    <lineage>
        <taxon>Eukaryota</taxon>
        <taxon>Viridiplantae</taxon>
        <taxon>Streptophyta</taxon>
        <taxon>Embryophyta</taxon>
        <taxon>Tracheophyta</taxon>
        <taxon>Spermatophyta</taxon>
        <taxon>Magnoliopsida</taxon>
        <taxon>Liliopsida</taxon>
        <taxon>Poales</taxon>
        <taxon>Poaceae</taxon>
        <taxon>PACMAD clade</taxon>
        <taxon>Chloridoideae</taxon>
        <taxon>Cynodonteae</taxon>
        <taxon>Eleusininae</taxon>
        <taxon>Eleusine</taxon>
    </lineage>
</organism>
<sequence length="157" mass="16688">MPLLTPADATLILDHVLGDPSGPRAARRTRSSLRSPPPPTRPCASVARPPRPTSTPPRRRYLARPDGRRARRAVEEGGSPALASDEALAVANQFEAAVGNSFSQAVLKGLFGDRAAAEERVKELLAAEWTSIGPSRLEEAAERLVGDEAGEDMARCG</sequence>
<dbReference type="PANTHER" id="PTHR46993:SF6">
    <property type="entry name" value="MYB TRANSCRIPTION FACTOR"/>
    <property type="match status" value="1"/>
</dbReference>
<evidence type="ECO:0000313" key="2">
    <source>
        <dbReference type="EMBL" id="GJN29480.1"/>
    </source>
</evidence>
<reference evidence="2" key="2">
    <citation type="submission" date="2021-12" db="EMBL/GenBank/DDBJ databases">
        <title>Resequencing data analysis of finger millet.</title>
        <authorList>
            <person name="Hatakeyama M."/>
            <person name="Aluri S."/>
            <person name="Balachadran M.T."/>
            <person name="Sivarajan S.R."/>
            <person name="Poveda L."/>
            <person name="Shimizu-Inatsugi R."/>
            <person name="Schlapbach R."/>
            <person name="Sreeman S.M."/>
            <person name="Shimizu K.K."/>
        </authorList>
    </citation>
    <scope>NUCLEOTIDE SEQUENCE</scope>
</reference>
<dbReference type="AlphaFoldDB" id="A0AAV5F3G2"/>
<protein>
    <submittedName>
        <fullName evidence="2">Uncharacterized protein</fullName>
    </submittedName>
</protein>
<dbReference type="PANTHER" id="PTHR46993">
    <property type="entry name" value="MYB TRANSCRIPTION FACTOR"/>
    <property type="match status" value="1"/>
</dbReference>
<proteinExistence type="predicted"/>
<feature type="compositionally biased region" description="Basic and acidic residues" evidence="1">
    <location>
        <begin position="63"/>
        <end position="75"/>
    </location>
</feature>
<dbReference type="EMBL" id="BQKI01000081">
    <property type="protein sequence ID" value="GJN29480.1"/>
    <property type="molecule type" value="Genomic_DNA"/>
</dbReference>
<gene>
    <name evidence="2" type="primary">gb17706</name>
    <name evidence="2" type="ORF">PR202_gb17706</name>
</gene>
<dbReference type="Proteomes" id="UP001054889">
    <property type="component" value="Unassembled WGS sequence"/>
</dbReference>
<accession>A0AAV5F3G2</accession>
<evidence type="ECO:0000256" key="1">
    <source>
        <dbReference type="SAM" id="MobiDB-lite"/>
    </source>
</evidence>
<keyword evidence="3" id="KW-1185">Reference proteome</keyword>
<comment type="caution">
    <text evidence="2">The sequence shown here is derived from an EMBL/GenBank/DDBJ whole genome shotgun (WGS) entry which is preliminary data.</text>
</comment>
<feature type="region of interest" description="Disordered" evidence="1">
    <location>
        <begin position="15"/>
        <end position="82"/>
    </location>
</feature>
<evidence type="ECO:0000313" key="3">
    <source>
        <dbReference type="Proteomes" id="UP001054889"/>
    </source>
</evidence>